<evidence type="ECO:0000256" key="8">
    <source>
        <dbReference type="ARBA" id="ARBA00022844"/>
    </source>
</evidence>
<dbReference type="GO" id="GO:0019029">
    <property type="term" value="C:helical viral capsid"/>
    <property type="evidence" value="ECO:0007669"/>
    <property type="project" value="UniProtKB-KW"/>
</dbReference>
<keyword evidence="7" id="KW-0167">Capsid protein</keyword>
<keyword evidence="9" id="KW-0694">RNA-binding</keyword>
<keyword evidence="8" id="KW-0946">Virion</keyword>
<dbReference type="GO" id="GO:0019013">
    <property type="term" value="C:viral nucleocapsid"/>
    <property type="evidence" value="ECO:0007669"/>
    <property type="project" value="InterPro"/>
</dbReference>
<sequence>MSQSSLHSFLKTGMPSLSHADKVNKHRDTRVKIVNVNLCSNLRRVCSEIILCFIGSFDTHEFQDEIVLLLIVQFYYAGDAQRFKSSIFCQQLLEAGYQINFYSSKLEGRLLDCLAPLKEDSRLAAVLKNILLPTDDSDQTPALFALMSMFLPKLMVGAAACATKVGRTVEKLIQQGICPIPPEWVNTTVLESIYRVMRASYILRFAIIHHALEQSHGSDSNERIIHDCVMQARFAGMLLPVTMLTHILVEEPEGVRLHLLARSQDMKEELTRFQLAIRSLLRHGRLTPFARILGLPEMALLEHGHFPKLSAIAMGVASVHTPTLNATVTDPRYEKMRRAAEEAERALHDYQNAEMVDNDATLSAGQREILKGFHKQRSAIRDAETTAAEELRRETITRALKQATNPTNAPATKISQKPTTATQTATSPPKKSATTHLPPTTITFLPVPDTPERESMTPRTEVSEWSNLPDISAYFANPSGLGSIQEEEETIQHTAHPSNLDNTNTTGGDHPRLDISSPLSDVLPRSNSSFEDLLILEDDLPLPPPPSPPPQASENDQYIEALNLIGQHLSGFPEEIAKKFICDHQDLIDLILSSQPGLDSIGKPYQLSIDGGEMTSDQVNMLLSFLKITSLDVAIANKHDRLLSFPSAFEDRNAWDFLIPATGSTPLGQVQLQNGSLARVEDLTQKGIMIYWILGERSK</sequence>
<keyword evidence="10" id="KW-1035">Host cytoplasm</keyword>
<evidence type="ECO:0000256" key="13">
    <source>
        <dbReference type="SAM" id="MobiDB-lite"/>
    </source>
</evidence>
<feature type="compositionally biased region" description="Polar residues" evidence="13">
    <location>
        <begin position="402"/>
        <end position="414"/>
    </location>
</feature>
<organism evidence="14 15">
    <name type="scientific">Tapajos virus</name>
    <dbReference type="NCBI Taxonomy" id="2840185"/>
    <lineage>
        <taxon>Viruses</taxon>
        <taxon>Riboviria</taxon>
        <taxon>Orthornavirae</taxon>
        <taxon>Negarnaviricota</taxon>
        <taxon>Haploviricotina</taxon>
        <taxon>Monjiviricetes</taxon>
        <taxon>Mononegavirales</taxon>
        <taxon>Filoviridae</taxon>
        <taxon>Tapjovirus</taxon>
        <taxon>Tapjovirus bothropis</taxon>
    </lineage>
</organism>
<evidence type="ECO:0000256" key="4">
    <source>
        <dbReference type="ARBA" id="ARBA00014389"/>
    </source>
</evidence>
<dbReference type="GO" id="GO:0019074">
    <property type="term" value="P:viral RNA genome packaging"/>
    <property type="evidence" value="ECO:0007669"/>
    <property type="project" value="InterPro"/>
</dbReference>
<evidence type="ECO:0000256" key="7">
    <source>
        <dbReference type="ARBA" id="ARBA00022561"/>
    </source>
</evidence>
<feature type="compositionally biased region" description="Polar residues" evidence="13">
    <location>
        <begin position="432"/>
        <end position="443"/>
    </location>
</feature>
<comment type="similarity">
    <text evidence="3">Belongs to the filoviruses nucleoprotein family.</text>
</comment>
<comment type="subcellular location">
    <subcellularLocation>
        <location evidence="1">Host cytoplasm</location>
    </subcellularLocation>
    <subcellularLocation>
        <location evidence="2">Virion</location>
    </subcellularLocation>
</comment>
<name>A0AAD3AWC2_9MONO</name>
<evidence type="ECO:0000256" key="10">
    <source>
        <dbReference type="ARBA" id="ARBA00023200"/>
    </source>
</evidence>
<evidence type="ECO:0000256" key="5">
    <source>
        <dbReference type="ARBA" id="ARBA00022497"/>
    </source>
</evidence>
<evidence type="ECO:0000256" key="11">
    <source>
        <dbReference type="ARBA" id="ARBA00023274"/>
    </source>
</evidence>
<dbReference type="KEGG" id="vg:80537189"/>
<dbReference type="GO" id="GO:0003723">
    <property type="term" value="F:RNA binding"/>
    <property type="evidence" value="ECO:0007669"/>
    <property type="project" value="UniProtKB-KW"/>
</dbReference>
<evidence type="ECO:0000313" key="15">
    <source>
        <dbReference type="Proteomes" id="UP000831586"/>
    </source>
</evidence>
<feature type="compositionally biased region" description="Low complexity" evidence="13">
    <location>
        <begin position="415"/>
        <end position="431"/>
    </location>
</feature>
<evidence type="ECO:0000256" key="3">
    <source>
        <dbReference type="ARBA" id="ARBA00005492"/>
    </source>
</evidence>
<evidence type="ECO:0000256" key="2">
    <source>
        <dbReference type="ARBA" id="ARBA00004328"/>
    </source>
</evidence>
<evidence type="ECO:0000256" key="6">
    <source>
        <dbReference type="ARBA" id="ARBA00022553"/>
    </source>
</evidence>
<keyword evidence="15" id="KW-1185">Reference proteome</keyword>
<protein>
    <recommendedName>
        <fullName evidence="4">Nucleoprotein</fullName>
    </recommendedName>
    <alternativeName>
        <fullName evidence="12">Nucleocapsid protein</fullName>
    </alternativeName>
</protein>
<accession>A0AAD3AWC2</accession>
<evidence type="ECO:0000256" key="12">
    <source>
        <dbReference type="ARBA" id="ARBA00033344"/>
    </source>
</evidence>
<evidence type="ECO:0000256" key="1">
    <source>
        <dbReference type="ARBA" id="ARBA00004192"/>
    </source>
</evidence>
<keyword evidence="6" id="KW-0597">Phosphoprotein</keyword>
<keyword evidence="11" id="KW-0687">Ribonucleoprotein</keyword>
<reference evidence="14" key="1">
    <citation type="journal article" date="2021" name="J. Vet. Med. Sci.">
        <title>Identification of a novel filovirus in a common lancehead (Bothrops atrox (Linnaeus, 1758)).</title>
        <authorList>
            <person name="Horie M."/>
        </authorList>
    </citation>
    <scope>NUCLEOTIDE SEQUENCE</scope>
    <source>
        <strain evidence="14">B.atrox/Brazil</strain>
    </source>
</reference>
<dbReference type="RefSeq" id="YP_010798906.1">
    <property type="nucleotide sequence ID" value="NC_076535.1"/>
</dbReference>
<feature type="region of interest" description="Disordered" evidence="13">
    <location>
        <begin position="399"/>
        <end position="463"/>
    </location>
</feature>
<dbReference type="Proteomes" id="UP000831586">
    <property type="component" value="Segment"/>
</dbReference>
<evidence type="ECO:0000313" key="14">
    <source>
        <dbReference type="EMBL" id="FAA04057.1"/>
    </source>
</evidence>
<keyword evidence="5" id="KW-1139">Helical capsid protein</keyword>
<dbReference type="GeneID" id="80537189"/>
<dbReference type="Pfam" id="PF05505">
    <property type="entry name" value="Ebola_NP"/>
    <property type="match status" value="1"/>
</dbReference>
<proteinExistence type="inferred from homology"/>
<dbReference type="GO" id="GO:0030430">
    <property type="term" value="C:host cell cytoplasm"/>
    <property type="evidence" value="ECO:0007669"/>
    <property type="project" value="UniProtKB-SubCell"/>
</dbReference>
<gene>
    <name evidence="14" type="primary">N</name>
</gene>
<dbReference type="InterPro" id="IPR008609">
    <property type="entry name" value="Ebola_NP"/>
</dbReference>
<dbReference type="EMBL" id="BR001752">
    <property type="protein sequence ID" value="FAA04057.1"/>
    <property type="molecule type" value="Viral_cRNA"/>
</dbReference>
<dbReference type="GO" id="GO:1990904">
    <property type="term" value="C:ribonucleoprotein complex"/>
    <property type="evidence" value="ECO:0007669"/>
    <property type="project" value="UniProtKB-KW"/>
</dbReference>
<evidence type="ECO:0000256" key="9">
    <source>
        <dbReference type="ARBA" id="ARBA00022884"/>
    </source>
</evidence>